<keyword evidence="1" id="KW-0812">Transmembrane</keyword>
<dbReference type="Proteomes" id="UP000652761">
    <property type="component" value="Unassembled WGS sequence"/>
</dbReference>
<evidence type="ECO:0000313" key="2">
    <source>
        <dbReference type="EMBL" id="MQM21858.1"/>
    </source>
</evidence>
<comment type="caution">
    <text evidence="2">The sequence shown here is derived from an EMBL/GenBank/DDBJ whole genome shotgun (WGS) entry which is preliminary data.</text>
</comment>
<feature type="transmembrane region" description="Helical" evidence="1">
    <location>
        <begin position="99"/>
        <end position="123"/>
    </location>
</feature>
<organism evidence="2 3">
    <name type="scientific">Colocasia esculenta</name>
    <name type="common">Wild taro</name>
    <name type="synonym">Arum esculentum</name>
    <dbReference type="NCBI Taxonomy" id="4460"/>
    <lineage>
        <taxon>Eukaryota</taxon>
        <taxon>Viridiplantae</taxon>
        <taxon>Streptophyta</taxon>
        <taxon>Embryophyta</taxon>
        <taxon>Tracheophyta</taxon>
        <taxon>Spermatophyta</taxon>
        <taxon>Magnoliopsida</taxon>
        <taxon>Liliopsida</taxon>
        <taxon>Araceae</taxon>
        <taxon>Aroideae</taxon>
        <taxon>Colocasieae</taxon>
        <taxon>Colocasia</taxon>
    </lineage>
</organism>
<evidence type="ECO:0000313" key="3">
    <source>
        <dbReference type="Proteomes" id="UP000652761"/>
    </source>
</evidence>
<sequence>MVIRAGRDVHTDSLKVATSRAPMEPRKAEARLKTEAERGPIFTSECSPSQTSQFGLSSLAFVAQHQQSGGLGGSEPLPFGLSHRPEQESILGLGGRRPIFLIFIGVLRAYGIFLVFGGIFGVFRVFGIFLFFGGIFGVFRVFGIFLFFGSIFLIFVSKGPSLTQEIFWLLAWKGPVWGSFTFGLPQLLV</sequence>
<evidence type="ECO:0000256" key="1">
    <source>
        <dbReference type="SAM" id="Phobius"/>
    </source>
</evidence>
<gene>
    <name evidence="2" type="ORF">Taro_054904</name>
</gene>
<dbReference type="AlphaFoldDB" id="A0A843XPP1"/>
<keyword evidence="1" id="KW-0472">Membrane</keyword>
<keyword evidence="3" id="KW-1185">Reference proteome</keyword>
<proteinExistence type="predicted"/>
<accession>A0A843XPP1</accession>
<feature type="transmembrane region" description="Helical" evidence="1">
    <location>
        <begin position="167"/>
        <end position="188"/>
    </location>
</feature>
<protein>
    <submittedName>
        <fullName evidence="2">Uncharacterized protein</fullName>
    </submittedName>
</protein>
<feature type="transmembrane region" description="Helical" evidence="1">
    <location>
        <begin position="129"/>
        <end position="155"/>
    </location>
</feature>
<name>A0A843XPP1_COLES</name>
<reference evidence="2" key="1">
    <citation type="submission" date="2017-07" db="EMBL/GenBank/DDBJ databases">
        <title>Taro Niue Genome Assembly and Annotation.</title>
        <authorList>
            <person name="Atibalentja N."/>
            <person name="Keating K."/>
            <person name="Fields C.J."/>
        </authorList>
    </citation>
    <scope>NUCLEOTIDE SEQUENCE</scope>
    <source>
        <strain evidence="2">Niue_2</strain>
        <tissue evidence="2">Leaf</tissue>
    </source>
</reference>
<dbReference type="EMBL" id="NMUH01011681">
    <property type="protein sequence ID" value="MQM21858.1"/>
    <property type="molecule type" value="Genomic_DNA"/>
</dbReference>
<keyword evidence="1" id="KW-1133">Transmembrane helix</keyword>